<feature type="region of interest" description="Disordered" evidence="5">
    <location>
        <begin position="972"/>
        <end position="1105"/>
    </location>
</feature>
<feature type="domain" description="RBD" evidence="8">
    <location>
        <begin position="1116"/>
        <end position="1194"/>
    </location>
</feature>
<feature type="compositionally biased region" description="Polar residues" evidence="5">
    <location>
        <begin position="1883"/>
        <end position="1894"/>
    </location>
</feature>
<dbReference type="InterPro" id="IPR016137">
    <property type="entry name" value="RGS"/>
</dbReference>
<feature type="region of interest" description="Disordered" evidence="5">
    <location>
        <begin position="663"/>
        <end position="712"/>
    </location>
</feature>
<evidence type="ECO:0000259" key="6">
    <source>
        <dbReference type="PROSITE" id="PS50106"/>
    </source>
</evidence>
<dbReference type="SUPFAM" id="SSF48097">
    <property type="entry name" value="Regulator of G-protein signaling, RGS"/>
    <property type="match status" value="1"/>
</dbReference>
<evidence type="ECO:0000313" key="10">
    <source>
        <dbReference type="Proteomes" id="UP000007110"/>
    </source>
</evidence>
<dbReference type="PROSITE" id="PS50877">
    <property type="entry name" value="GOLOCO"/>
    <property type="match status" value="1"/>
</dbReference>
<dbReference type="Pfam" id="PF00615">
    <property type="entry name" value="RGS"/>
    <property type="match status" value="1"/>
</dbReference>
<dbReference type="CDD" id="cd06710">
    <property type="entry name" value="PDZ_RGS12-like"/>
    <property type="match status" value="1"/>
</dbReference>
<dbReference type="Gene3D" id="1.10.196.10">
    <property type="match status" value="1"/>
</dbReference>
<dbReference type="InterPro" id="IPR036305">
    <property type="entry name" value="RGS_sf"/>
</dbReference>
<feature type="compositionally biased region" description="Polar residues" evidence="5">
    <location>
        <begin position="1841"/>
        <end position="1873"/>
    </location>
</feature>
<dbReference type="SMART" id="SM00455">
    <property type="entry name" value="RBD"/>
    <property type="match status" value="2"/>
</dbReference>
<dbReference type="InterPro" id="IPR011993">
    <property type="entry name" value="PH-like_dom_sf"/>
</dbReference>
<reference evidence="10" key="1">
    <citation type="submission" date="2015-02" db="EMBL/GenBank/DDBJ databases">
        <title>Genome sequencing for Strongylocentrotus purpuratus.</title>
        <authorList>
            <person name="Murali S."/>
            <person name="Liu Y."/>
            <person name="Vee V."/>
            <person name="English A."/>
            <person name="Wang M."/>
            <person name="Skinner E."/>
            <person name="Han Y."/>
            <person name="Muzny D.M."/>
            <person name="Worley K.C."/>
            <person name="Gibbs R.A."/>
        </authorList>
    </citation>
    <scope>NUCLEOTIDE SEQUENCE</scope>
</reference>
<dbReference type="InterPro" id="IPR036034">
    <property type="entry name" value="PDZ_sf"/>
</dbReference>
<feature type="compositionally biased region" description="Basic and acidic residues" evidence="5">
    <location>
        <begin position="732"/>
        <end position="741"/>
    </location>
</feature>
<sequence length="1975" mass="215267">MYPGRRKAKLPRTSAMNLKTVEVPRGRNGYGFTVSGQSPCVLSCILHGSPAEIAGIKTGDSVIAVNGENVTRLSHEQIIKLIGATTGVLRLTVAEVDYSESSDDEYVYMPRTRYPHTKRSQSATPLSMTGNKPRAEMVVEEMQQGALLDSFSMHADMPQAMLRGAEVQHIQADVQISASKFAPGHLSPLNMPGNGELLLKRSPNYDYSYWNGKGVEKMNIPPKTRKPRRQNDPRNRLFSTPTPTSYYIRENPYDDNDPDMRPLSPVELSHLMYPGNDTSHDTSRGMHKSTSLQGNASRNVSSVSQGHSLGASLMENNENFHMRAMVGYLGSIDIPASANLPTASLHAIRGCVRRLHKEHRIHSFMMMEIRTDGVRLVNSNQRIAVVYPRERLAFSGVCPDDKRFFGIVTSQNPEEILDTLDSDDEPIGSSCHVFMVDPEFRRHDVHARVISQFGVPCNTNPETNTCDIFPSSAKPILQHVSQLYRDRSDLSYFGELYGQSTFVSGPRRSNSTNSSNSDSGFGNGNSTKDQSDFNAHMDQSHHNPILDVASLMRNKRGGGGNRHIVQADVNASLSSDVPYSLSSTSPQSIDTSPQNMYFKNTKDISGRLTPRARPDPVGFRSPSVVPVQQENAFRYQQQAARPSSVQVPLQSHIQHSAPPELKQFKQPGIDFNAHKPNAESSGSSTLEDNSQRGKELMGPPKSLPPTGRHLMYSKPAQDYLDGATNQATARKVQQEMARKLSDNQSFHQEQQLLRHNSDCSEYSSSTRLSKQAIERLQKVRHDPRHLTPSNQQTLAASQTELNNDGRGISSSASNPNLAAKGSGLAELDPSIGRVSSWAVDFERLLTDELGLACFTEFLKKEFSDENIMFWIACEKMSKIKDHKELQRTAEEIYAKHLATKAPMPVNLDSSARSLVEGAMKNPTPEMYKVQQLQIFKLMKFDSYSRFLKSKLYQDCVLAEMGGLPLPISLEKVPTADSEPSAGDLEDSGGVHSGSGGISSESSSYEKGGEKNGGVTLGGTVKDRMERKKSGPKRDTNRTFKKRHMFIKKNGIPTEKEDDGQEKKRSSILPWRNKTKKVKDVDKTSSCNEDTSVSSRHSSVTSSDFRPAGDKFVDMNHCFHMIFPNNEILTLTPDPQQSVKGILLPLLEERGLGLQNVEIFLNDTKESVESVKQKLINLDQLATEMIGKQIVVERRVVFKIELPNKRVIGVKSKLTKKIIEVLRPVTYKYKLQLDALVVHLSDSPVPLDLDITVASLDAQRILIETLEQYSAGSYSFGGRASVGARGESQQKSGEVRSSSVDSYLKDDETVRADSSKVVKEKLTAQVSAPAMSAFQAAPQGDTMREQRHLAAAAAAKTPPQVNHLPPSSSSVSTSALVGKGRTEGRAEARKSAGNLKVTGKETEDLIAMVTKVQGKRLDDQRGLTLRNLELPDFLKVSTAPTSSSSSTKPVDSRPKSALAQPYRTNAPASKPPNQEQGELKAINIEALKLRPKSTPPRQGIMKGDDDDAFVDGVFPTQDQADALFGSGSPRSPVVRFDDTVVSSSYRETSWGQGSNVNYPQNTDKLRPSVASSYQSRTSSFETPDSKLSPRAYGNGKINGNDSTDYGQNTTAYSLEFNSSFGSMDQPNLLDTTLTSTPSESHLPPPPNADMDTTIQADLPNYTPPPAIGVNQPRPAVFAKMGSQSTPDVRKTPFMHPFRSGSTLPGHNITPKPVVEANGYVSKAYTRSISSGQLSYSNNNNTNVPLPVSAPDIKVETNNCYSNYCPLPTTPNGSSYGGSSTNIDDVPMSPASPVSPAPPDVTQVLAKERVIKPPPAYHSSMSTRQSNPAFTSSEHLQVAPTYGQGNRQGATQSATWSSSTVNPGSGQSGRPSNGATWAGPRGNAPQVTSTASTSAPRSYRGPVPYASIQPPRALPSSQGAVPKSPVSGNQATYSNINNLDAGASGGAKGGEGSGEGYQGKETVVISKDGRKLRATFV</sequence>
<dbReference type="EnsemblMetazoa" id="XM_030992768">
    <property type="protein sequence ID" value="XP_030848628"/>
    <property type="gene ID" value="LOC100889318"/>
</dbReference>
<keyword evidence="4" id="KW-0677">Repeat</keyword>
<keyword evidence="2" id="KW-0343">GTPase activation</keyword>
<dbReference type="InterPro" id="IPR001478">
    <property type="entry name" value="PDZ"/>
</dbReference>
<dbReference type="FunCoup" id="A0A7M7PD85">
    <property type="interactions" value="762"/>
</dbReference>
<feature type="compositionally biased region" description="Polar residues" evidence="5">
    <location>
        <begin position="1547"/>
        <end position="1561"/>
    </location>
</feature>
<dbReference type="InterPro" id="IPR046995">
    <property type="entry name" value="RGS10/12/14-like"/>
</dbReference>
<feature type="region of interest" description="Disordered" evidence="5">
    <location>
        <begin position="725"/>
        <end position="766"/>
    </location>
</feature>
<dbReference type="InterPro" id="IPR003109">
    <property type="entry name" value="GoLoco_motif"/>
</dbReference>
<dbReference type="FunFam" id="1.10.167.10:FF:000001">
    <property type="entry name" value="Putative regulator of g-protein signaling 12"/>
    <property type="match status" value="1"/>
</dbReference>
<feature type="compositionally biased region" description="Basic and acidic residues" evidence="5">
    <location>
        <begin position="1020"/>
        <end position="1037"/>
    </location>
</feature>
<feature type="compositionally biased region" description="Polar residues" evidence="5">
    <location>
        <begin position="1769"/>
        <end position="1781"/>
    </location>
</feature>
<dbReference type="GO" id="GO:0005737">
    <property type="term" value="C:cytoplasm"/>
    <property type="evidence" value="ECO:0000318"/>
    <property type="project" value="GO_Central"/>
</dbReference>
<evidence type="ECO:0000256" key="4">
    <source>
        <dbReference type="ARBA" id="ARBA00022737"/>
    </source>
</evidence>
<dbReference type="Gene3D" id="2.30.42.10">
    <property type="match status" value="1"/>
</dbReference>
<reference evidence="9" key="2">
    <citation type="submission" date="2021-01" db="UniProtKB">
        <authorList>
            <consortium name="EnsemblMetazoa"/>
        </authorList>
    </citation>
    <scope>IDENTIFICATION</scope>
</reference>
<evidence type="ECO:0000256" key="5">
    <source>
        <dbReference type="SAM" id="MobiDB-lite"/>
    </source>
</evidence>
<dbReference type="PANTHER" id="PTHR45945:SF3">
    <property type="entry name" value="REGULATOR OF G-PROTEIN SIGNALING LOCO"/>
    <property type="match status" value="1"/>
</dbReference>
<evidence type="ECO:0000259" key="7">
    <source>
        <dbReference type="PROSITE" id="PS50132"/>
    </source>
</evidence>
<dbReference type="CDD" id="cd17067">
    <property type="entry name" value="RBD2_RGS12_like"/>
    <property type="match status" value="1"/>
</dbReference>
<dbReference type="SUPFAM" id="SSF50156">
    <property type="entry name" value="PDZ domain-like"/>
    <property type="match status" value="1"/>
</dbReference>
<evidence type="ECO:0000313" key="9">
    <source>
        <dbReference type="EnsemblMetazoa" id="XP_030848628"/>
    </source>
</evidence>
<dbReference type="Gene3D" id="2.30.29.30">
    <property type="entry name" value="Pleckstrin-homology domain (PH domain)/Phosphotyrosine-binding domain (PTB)"/>
    <property type="match status" value="1"/>
</dbReference>
<feature type="region of interest" description="Disordered" evidence="5">
    <location>
        <begin position="1839"/>
        <end position="1959"/>
    </location>
</feature>
<dbReference type="GO" id="GO:0007165">
    <property type="term" value="P:signal transduction"/>
    <property type="evidence" value="ECO:0007669"/>
    <property type="project" value="InterPro"/>
</dbReference>
<feature type="compositionally biased region" description="Polar residues" evidence="5">
    <location>
        <begin position="1461"/>
        <end position="1475"/>
    </location>
</feature>
<feature type="compositionally biased region" description="Polar residues" evidence="5">
    <location>
        <begin position="288"/>
        <end position="303"/>
    </location>
</feature>
<feature type="region of interest" description="Disordered" evidence="5">
    <location>
        <begin position="1547"/>
        <end position="1603"/>
    </location>
</feature>
<feature type="compositionally biased region" description="Polar residues" evidence="5">
    <location>
        <begin position="678"/>
        <end position="688"/>
    </location>
</feature>
<feature type="compositionally biased region" description="Low complexity" evidence="5">
    <location>
        <begin position="504"/>
        <end position="526"/>
    </location>
</feature>
<dbReference type="GeneID" id="100889318"/>
<feature type="region of interest" description="Disordered" evidence="5">
    <location>
        <begin position="1436"/>
        <end position="1477"/>
    </location>
</feature>
<dbReference type="InParanoid" id="A0A7M7PD85"/>
<feature type="compositionally biased region" description="Basic and acidic residues" evidence="5">
    <location>
        <begin position="1379"/>
        <end position="1389"/>
    </location>
</feature>
<proteinExistence type="predicted"/>
<dbReference type="GO" id="GO:0008277">
    <property type="term" value="P:regulation of G protein-coupled receptor signaling pathway"/>
    <property type="evidence" value="ECO:0000318"/>
    <property type="project" value="GO_Central"/>
</dbReference>
<dbReference type="CDD" id="cd13162">
    <property type="entry name" value="PTB_RGS12"/>
    <property type="match status" value="1"/>
</dbReference>
<feature type="compositionally biased region" description="Polar residues" evidence="5">
    <location>
        <begin position="1924"/>
        <end position="1936"/>
    </location>
</feature>
<comment type="subcellular location">
    <subcellularLocation>
        <location evidence="1">Cytoplasm</location>
    </subcellularLocation>
</comment>
<dbReference type="GO" id="GO:0005634">
    <property type="term" value="C:nucleus"/>
    <property type="evidence" value="ECO:0000318"/>
    <property type="project" value="GO_Central"/>
</dbReference>
<dbReference type="InterPro" id="IPR003116">
    <property type="entry name" value="RBD_dom"/>
</dbReference>
<dbReference type="Gene3D" id="3.10.20.90">
    <property type="entry name" value="Phosphatidylinositol 3-kinase Catalytic Subunit, Chain A, domain 1"/>
    <property type="match status" value="1"/>
</dbReference>
<dbReference type="PROSITE" id="PS50898">
    <property type="entry name" value="RBD"/>
    <property type="match status" value="2"/>
</dbReference>
<feature type="compositionally biased region" description="Low complexity" evidence="5">
    <location>
        <begin position="1436"/>
        <end position="1446"/>
    </location>
</feature>
<dbReference type="SMART" id="SM00228">
    <property type="entry name" value="PDZ"/>
    <property type="match status" value="1"/>
</dbReference>
<dbReference type="InterPro" id="IPR029071">
    <property type="entry name" value="Ubiquitin-like_domsf"/>
</dbReference>
<dbReference type="Pfam" id="PF00595">
    <property type="entry name" value="PDZ"/>
    <property type="match status" value="1"/>
</dbReference>
<evidence type="ECO:0008006" key="11">
    <source>
        <dbReference type="Google" id="ProtNLM"/>
    </source>
</evidence>
<accession>A0A7M7PD85</accession>
<dbReference type="PROSITE" id="PS50132">
    <property type="entry name" value="RGS"/>
    <property type="match status" value="1"/>
</dbReference>
<feature type="compositionally biased region" description="Polar residues" evidence="5">
    <location>
        <begin position="742"/>
        <end position="766"/>
    </location>
</feature>
<dbReference type="KEGG" id="spu:100889318"/>
<dbReference type="GO" id="GO:0005886">
    <property type="term" value="C:plasma membrane"/>
    <property type="evidence" value="ECO:0000318"/>
    <property type="project" value="GO_Central"/>
</dbReference>
<feature type="domain" description="RBD" evidence="8">
    <location>
        <begin position="1195"/>
        <end position="1265"/>
    </location>
</feature>
<dbReference type="PRINTS" id="PR01301">
    <property type="entry name" value="RGSPROTEIN"/>
</dbReference>
<dbReference type="SMART" id="SM00390">
    <property type="entry name" value="GoLoco"/>
    <property type="match status" value="1"/>
</dbReference>
<protein>
    <recommendedName>
        <fullName evidence="11">Regulator of G-protein signaling loco</fullName>
    </recommendedName>
</protein>
<dbReference type="GO" id="GO:0005096">
    <property type="term" value="F:GTPase activator activity"/>
    <property type="evidence" value="ECO:0000318"/>
    <property type="project" value="GO_Central"/>
</dbReference>
<feature type="region of interest" description="Disordered" evidence="5">
    <location>
        <begin position="1279"/>
        <end position="1299"/>
    </location>
</feature>
<feature type="compositionally biased region" description="Low complexity" evidence="5">
    <location>
        <begin position="1090"/>
        <end position="1102"/>
    </location>
</feature>
<evidence type="ECO:0000256" key="3">
    <source>
        <dbReference type="ARBA" id="ARBA00022490"/>
    </source>
</evidence>
<feature type="region of interest" description="Disordered" evidence="5">
    <location>
        <begin position="1769"/>
        <end position="1797"/>
    </location>
</feature>
<dbReference type="SUPFAM" id="SSF54236">
    <property type="entry name" value="Ubiquitin-like"/>
    <property type="match status" value="1"/>
</dbReference>
<evidence type="ECO:0000256" key="1">
    <source>
        <dbReference type="ARBA" id="ARBA00004496"/>
    </source>
</evidence>
<dbReference type="OrthoDB" id="196547at2759"/>
<feature type="domain" description="PDZ" evidence="6">
    <location>
        <begin position="20"/>
        <end position="97"/>
    </location>
</feature>
<dbReference type="OMA" id="HKSEWSK"/>
<feature type="region of interest" description="Disordered" evidence="5">
    <location>
        <begin position="503"/>
        <end position="538"/>
    </location>
</feature>
<feature type="region of interest" description="Disordered" evidence="5">
    <location>
        <begin position="1354"/>
        <end position="1392"/>
    </location>
</feature>
<dbReference type="SMART" id="SM00315">
    <property type="entry name" value="RGS"/>
    <property type="match status" value="1"/>
</dbReference>
<dbReference type="InterPro" id="IPR024066">
    <property type="entry name" value="RGS_subdom1/3"/>
</dbReference>
<feature type="region of interest" description="Disordered" evidence="5">
    <location>
        <begin position="277"/>
        <end position="303"/>
    </location>
</feature>
<dbReference type="RefSeq" id="XP_030848628.1">
    <property type="nucleotide sequence ID" value="XM_030992768.1"/>
</dbReference>
<dbReference type="PANTHER" id="PTHR45945">
    <property type="entry name" value="REGULATOR OF G-PROTEIN SIGNALING LOCO"/>
    <property type="match status" value="1"/>
</dbReference>
<feature type="compositionally biased region" description="Polar residues" evidence="5">
    <location>
        <begin position="1568"/>
        <end position="1581"/>
    </location>
</feature>
<name>A0A7M7PD85_STRPU</name>
<feature type="domain" description="RGS" evidence="7">
    <location>
        <begin position="840"/>
        <end position="956"/>
    </location>
</feature>
<keyword evidence="3" id="KW-0963">Cytoplasm</keyword>
<dbReference type="InterPro" id="IPR044926">
    <property type="entry name" value="RGS_subdomain_2"/>
</dbReference>
<organism evidence="9 10">
    <name type="scientific">Strongylocentrotus purpuratus</name>
    <name type="common">Purple sea urchin</name>
    <dbReference type="NCBI Taxonomy" id="7668"/>
    <lineage>
        <taxon>Eukaryota</taxon>
        <taxon>Metazoa</taxon>
        <taxon>Echinodermata</taxon>
        <taxon>Eleutherozoa</taxon>
        <taxon>Echinozoa</taxon>
        <taxon>Echinoidea</taxon>
        <taxon>Euechinoidea</taxon>
        <taxon>Echinacea</taxon>
        <taxon>Camarodonta</taxon>
        <taxon>Echinidea</taxon>
        <taxon>Strongylocentrotidae</taxon>
        <taxon>Strongylocentrotus</taxon>
    </lineage>
</organism>
<keyword evidence="10" id="KW-1185">Reference proteome</keyword>
<dbReference type="SUPFAM" id="SSF50729">
    <property type="entry name" value="PH domain-like"/>
    <property type="match status" value="1"/>
</dbReference>
<evidence type="ECO:0000256" key="2">
    <source>
        <dbReference type="ARBA" id="ARBA00022468"/>
    </source>
</evidence>
<feature type="region of interest" description="Disordered" evidence="5">
    <location>
        <begin position="218"/>
        <end position="259"/>
    </location>
</feature>
<dbReference type="PROSITE" id="PS50106">
    <property type="entry name" value="PDZ"/>
    <property type="match status" value="1"/>
</dbReference>
<feature type="compositionally biased region" description="Polar residues" evidence="5">
    <location>
        <begin position="1286"/>
        <end position="1299"/>
    </location>
</feature>
<dbReference type="Gene3D" id="1.10.167.10">
    <property type="entry name" value="Regulator of G-protein Signalling 4, domain 2"/>
    <property type="match status" value="1"/>
</dbReference>
<evidence type="ECO:0000259" key="8">
    <source>
        <dbReference type="PROSITE" id="PS50898"/>
    </source>
</evidence>
<feature type="compositionally biased region" description="Gly residues" evidence="5">
    <location>
        <begin position="1941"/>
        <end position="1955"/>
    </location>
</feature>
<dbReference type="Proteomes" id="UP000007110">
    <property type="component" value="Unassembled WGS sequence"/>
</dbReference>